<comment type="cofactor">
    <cofactor evidence="5">
        <name>Mg(2+)</name>
        <dbReference type="ChEBI" id="CHEBI:18420"/>
    </cofactor>
</comment>
<evidence type="ECO:0000313" key="7">
    <source>
        <dbReference type="Proteomes" id="UP000319014"/>
    </source>
</evidence>
<comment type="cofactor">
    <cofactor evidence="1">
        <name>a divalent metal cation</name>
        <dbReference type="ChEBI" id="CHEBI:60240"/>
    </cofactor>
</comment>
<proteinExistence type="predicted"/>
<feature type="binding site" evidence="5">
    <location>
        <position position="120"/>
    </location>
    <ligand>
        <name>Mg(2+)</name>
        <dbReference type="ChEBI" id="CHEBI:18420"/>
    </ligand>
</feature>
<dbReference type="Gene3D" id="3.50.30.40">
    <property type="entry name" value="Ribonuclease E inhibitor RraA/RraA-like"/>
    <property type="match status" value="1"/>
</dbReference>
<keyword evidence="5" id="KW-0460">Magnesium</keyword>
<dbReference type="GO" id="GO:0046872">
    <property type="term" value="F:metal ion binding"/>
    <property type="evidence" value="ECO:0007669"/>
    <property type="project" value="UniProtKB-KW"/>
</dbReference>
<dbReference type="InterPro" id="IPR036704">
    <property type="entry name" value="RraA/RraA-like_sf"/>
</dbReference>
<evidence type="ECO:0000256" key="3">
    <source>
        <dbReference type="ARBA" id="ARBA00029596"/>
    </source>
</evidence>
<dbReference type="PANTHER" id="PTHR33254">
    <property type="entry name" value="4-HYDROXY-4-METHYL-2-OXOGLUTARATE ALDOLASE 3-RELATED"/>
    <property type="match status" value="1"/>
</dbReference>
<keyword evidence="5" id="KW-0479">Metal-binding</keyword>
<dbReference type="NCBIfam" id="NF004850">
    <property type="entry name" value="PRK06201.1"/>
    <property type="match status" value="1"/>
</dbReference>
<dbReference type="SUPFAM" id="SSF89562">
    <property type="entry name" value="RraA-like"/>
    <property type="match status" value="1"/>
</dbReference>
<dbReference type="EMBL" id="FXTK01000014">
    <property type="protein sequence ID" value="SMO85342.1"/>
    <property type="molecule type" value="Genomic_DNA"/>
</dbReference>
<evidence type="ECO:0000313" key="6">
    <source>
        <dbReference type="EMBL" id="SMO85342.1"/>
    </source>
</evidence>
<feature type="binding site" evidence="5">
    <location>
        <begin position="97"/>
        <end position="100"/>
    </location>
    <ligand>
        <name>substrate</name>
    </ligand>
</feature>
<keyword evidence="7" id="KW-1185">Reference proteome</keyword>
<dbReference type="Pfam" id="PF03737">
    <property type="entry name" value="RraA-like"/>
    <property type="match status" value="1"/>
</dbReference>
<gene>
    <name evidence="6" type="ORF">SAMN06265221_11441</name>
</gene>
<evidence type="ECO:0000256" key="4">
    <source>
        <dbReference type="ARBA" id="ARBA00030169"/>
    </source>
</evidence>
<organism evidence="6 7">
    <name type="scientific">Paracoccus laeviglucosivorans</name>
    <dbReference type="NCBI Taxonomy" id="1197861"/>
    <lineage>
        <taxon>Bacteria</taxon>
        <taxon>Pseudomonadati</taxon>
        <taxon>Pseudomonadota</taxon>
        <taxon>Alphaproteobacteria</taxon>
        <taxon>Rhodobacterales</taxon>
        <taxon>Paracoccaceae</taxon>
        <taxon>Paracoccus</taxon>
    </lineage>
</organism>
<sequence length="229" mass="24251">MANTGFRIFTRINRPAPELIDAFRDVPVANIGDSMNRASMLDARIRRISKVNLAGPAFTVKSRAGDNLMLHKALDMAQPGDVIVFDGHGDLTSAITGELMMQIAIERKLGGVVIDGAIRDLGTLRDLDLPIFAAGVTPAGPYKDGPGEINVPVSVGSVVVNPGDIVVGDEDGIVIIPPAQAQGILAKAQKKQADEGAKMAAIRGGTNDVSWVDRELAAKGCEIIDDFWK</sequence>
<dbReference type="Proteomes" id="UP000319014">
    <property type="component" value="Unassembled WGS sequence"/>
</dbReference>
<dbReference type="OrthoDB" id="9812532at2"/>
<dbReference type="PANTHER" id="PTHR33254:SF4">
    <property type="entry name" value="4-HYDROXY-4-METHYL-2-OXOGLUTARATE ALDOLASE 3-RELATED"/>
    <property type="match status" value="1"/>
</dbReference>
<evidence type="ECO:0000256" key="2">
    <source>
        <dbReference type="ARBA" id="ARBA00016549"/>
    </source>
</evidence>
<dbReference type="InterPro" id="IPR005493">
    <property type="entry name" value="RraA/RraA-like"/>
</dbReference>
<dbReference type="RefSeq" id="WP_142663911.1">
    <property type="nucleotide sequence ID" value="NZ_FXTK01000014.1"/>
</dbReference>
<dbReference type="CDD" id="cd16841">
    <property type="entry name" value="RraA_family"/>
    <property type="match status" value="1"/>
</dbReference>
<protein>
    <recommendedName>
        <fullName evidence="2">Putative 4-hydroxy-4-methyl-2-oxoglutarate aldolase</fullName>
    </recommendedName>
    <alternativeName>
        <fullName evidence="3">Regulator of ribonuclease activity homolog</fullName>
    </alternativeName>
    <alternativeName>
        <fullName evidence="4">RraA-like protein</fullName>
    </alternativeName>
</protein>
<accession>A0A521EN73</accession>
<evidence type="ECO:0000256" key="5">
    <source>
        <dbReference type="PIRSR" id="PIRSR605493-1"/>
    </source>
</evidence>
<reference evidence="6 7" key="1">
    <citation type="submission" date="2017-05" db="EMBL/GenBank/DDBJ databases">
        <authorList>
            <person name="Varghese N."/>
            <person name="Submissions S."/>
        </authorList>
    </citation>
    <scope>NUCLEOTIDE SEQUENCE [LARGE SCALE GENOMIC DNA]</scope>
    <source>
        <strain evidence="6 7">DSM 100094</strain>
    </source>
</reference>
<dbReference type="AlphaFoldDB" id="A0A521EN73"/>
<feature type="binding site" evidence="5">
    <location>
        <position position="119"/>
    </location>
    <ligand>
        <name>substrate</name>
    </ligand>
</feature>
<evidence type="ECO:0000256" key="1">
    <source>
        <dbReference type="ARBA" id="ARBA00001968"/>
    </source>
</evidence>
<name>A0A521EN73_9RHOB</name>